<dbReference type="Gene3D" id="2.60.40.1180">
    <property type="entry name" value="Golgi alpha-mannosidase II"/>
    <property type="match status" value="1"/>
</dbReference>
<name>A0A232FLD1_9HYME</name>
<accession>A0A232FLD1</accession>
<dbReference type="Proteomes" id="UP000215335">
    <property type="component" value="Unassembled WGS sequence"/>
</dbReference>
<comment type="caution">
    <text evidence="3">The sequence shown here is derived from an EMBL/GenBank/DDBJ whole genome shotgun (WGS) entry which is preliminary data.</text>
</comment>
<evidence type="ECO:0000256" key="2">
    <source>
        <dbReference type="ARBA" id="ARBA00022801"/>
    </source>
</evidence>
<keyword evidence="2" id="KW-0378">Hydrolase</keyword>
<protein>
    <submittedName>
        <fullName evidence="3">Uncharacterized protein</fullName>
    </submittedName>
</protein>
<dbReference type="PRINTS" id="PR00843">
    <property type="entry name" value="GLHYDRLASE30"/>
</dbReference>
<dbReference type="AlphaFoldDB" id="A0A232FLD1"/>
<dbReference type="PANTHER" id="PTHR11069">
    <property type="entry name" value="GLUCOSYLCERAMIDASE"/>
    <property type="match status" value="1"/>
</dbReference>
<keyword evidence="1" id="KW-0732">Signal</keyword>
<dbReference type="STRING" id="543379.A0A232FLD1"/>
<keyword evidence="4" id="KW-1185">Reference proteome</keyword>
<evidence type="ECO:0000256" key="1">
    <source>
        <dbReference type="ARBA" id="ARBA00022729"/>
    </source>
</evidence>
<dbReference type="GO" id="GO:0004348">
    <property type="term" value="F:glucosylceramidase activity"/>
    <property type="evidence" value="ECO:0007669"/>
    <property type="project" value="InterPro"/>
</dbReference>
<dbReference type="OrthoDB" id="2160638at2759"/>
<reference evidence="3 4" key="1">
    <citation type="journal article" date="2017" name="Curr. Biol.">
        <title>The Evolution of Venom by Co-option of Single-Copy Genes.</title>
        <authorList>
            <person name="Martinson E.O."/>
            <person name="Mrinalini"/>
            <person name="Kelkar Y.D."/>
            <person name="Chang C.H."/>
            <person name="Werren J.H."/>
        </authorList>
    </citation>
    <scope>NUCLEOTIDE SEQUENCE [LARGE SCALE GENOMIC DNA]</scope>
    <source>
        <strain evidence="3 4">Alberta</strain>
        <tissue evidence="3">Whole body</tissue>
    </source>
</reference>
<dbReference type="SUPFAM" id="SSF51011">
    <property type="entry name" value="Glycosyl hydrolase domain"/>
    <property type="match status" value="1"/>
</dbReference>
<evidence type="ECO:0000313" key="3">
    <source>
        <dbReference type="EMBL" id="OXU31551.1"/>
    </source>
</evidence>
<dbReference type="InterPro" id="IPR013780">
    <property type="entry name" value="Glyco_hydro_b"/>
</dbReference>
<dbReference type="PANTHER" id="PTHR11069:SF23">
    <property type="entry name" value="LYSOSOMAL ACID GLUCOSYLCERAMIDASE"/>
    <property type="match status" value="1"/>
</dbReference>
<dbReference type="GO" id="GO:0006680">
    <property type="term" value="P:glucosylceramide catabolic process"/>
    <property type="evidence" value="ECO:0007669"/>
    <property type="project" value="TreeGrafter"/>
</dbReference>
<organism evidence="3 4">
    <name type="scientific">Trichomalopsis sarcophagae</name>
    <dbReference type="NCBI Taxonomy" id="543379"/>
    <lineage>
        <taxon>Eukaryota</taxon>
        <taxon>Metazoa</taxon>
        <taxon>Ecdysozoa</taxon>
        <taxon>Arthropoda</taxon>
        <taxon>Hexapoda</taxon>
        <taxon>Insecta</taxon>
        <taxon>Pterygota</taxon>
        <taxon>Neoptera</taxon>
        <taxon>Endopterygota</taxon>
        <taxon>Hymenoptera</taxon>
        <taxon>Apocrita</taxon>
        <taxon>Proctotrupomorpha</taxon>
        <taxon>Chalcidoidea</taxon>
        <taxon>Pteromalidae</taxon>
        <taxon>Pteromalinae</taxon>
        <taxon>Trichomalopsis</taxon>
    </lineage>
</organism>
<sequence>MSDADRADLEARYASELRKGPLYSAVKIFEFTAILAVLCSGAVVAQDCKPVHFGYDSIVCECNATHCDSYPDPISPGKGAFIWYATSRNGQRLKRTDGKIQSKPNGGYTVRIDSDKLYQSIQGFGGAFTDSAGINIKSLSPKTRENLINIGMQCDEVASYQLPLLTGCATPTLPGMGRTLLPFLEYAAEKAA</sequence>
<dbReference type="EMBL" id="NNAY01000049">
    <property type="protein sequence ID" value="OXU31551.1"/>
    <property type="molecule type" value="Genomic_DNA"/>
</dbReference>
<gene>
    <name evidence="3" type="ORF">TSAR_003526</name>
</gene>
<dbReference type="InterPro" id="IPR001139">
    <property type="entry name" value="Glyco_hydro_30"/>
</dbReference>
<dbReference type="GO" id="GO:0016020">
    <property type="term" value="C:membrane"/>
    <property type="evidence" value="ECO:0007669"/>
    <property type="project" value="GOC"/>
</dbReference>
<proteinExistence type="predicted"/>
<evidence type="ECO:0000313" key="4">
    <source>
        <dbReference type="Proteomes" id="UP000215335"/>
    </source>
</evidence>